<dbReference type="Proteomes" id="UP000199024">
    <property type="component" value="Unassembled WGS sequence"/>
</dbReference>
<keyword evidence="5" id="KW-1185">Reference proteome</keyword>
<proteinExistence type="inferred from homology"/>
<dbReference type="Pfam" id="PF13083">
    <property type="entry name" value="KH_KhpA-B"/>
    <property type="match status" value="1"/>
</dbReference>
<dbReference type="InterPro" id="IPR020627">
    <property type="entry name" value="KhpA"/>
</dbReference>
<dbReference type="PANTHER" id="PTHR34654:SF1">
    <property type="entry name" value="RNA-BINDING PROTEIN KHPA"/>
    <property type="match status" value="1"/>
</dbReference>
<gene>
    <name evidence="3" type="primary">khpA</name>
    <name evidence="4" type="ORF">SAMN05421771_1164</name>
</gene>
<comment type="function">
    <text evidence="3">A probable RNA chaperone. Forms a complex with KhpB which binds to cellular RNA and controls its expression. Plays a role in peptidoglycan (PG) homeostasis and cell length regulation.</text>
</comment>
<comment type="subunit">
    <text evidence="3">Forms a complex with KhpB.</text>
</comment>
<dbReference type="GO" id="GO:0009252">
    <property type="term" value="P:peptidoglycan biosynthetic process"/>
    <property type="evidence" value="ECO:0007669"/>
    <property type="project" value="UniProtKB-UniRule"/>
</dbReference>
<keyword evidence="3" id="KW-0143">Chaperone</keyword>
<comment type="similarity">
    <text evidence="3">Belongs to the KhpA RNA-binding protein family.</text>
</comment>
<dbReference type="CDD" id="cd22533">
    <property type="entry name" value="KH-II_YlqC-like"/>
    <property type="match status" value="1"/>
</dbReference>
<dbReference type="PROSITE" id="PS50084">
    <property type="entry name" value="KH_TYPE_1"/>
    <property type="match status" value="1"/>
</dbReference>
<evidence type="ECO:0000313" key="4">
    <source>
        <dbReference type="EMBL" id="SFS06084.1"/>
    </source>
</evidence>
<dbReference type="PANTHER" id="PTHR34654">
    <property type="entry name" value="UPF0109 PROTEIN SCO5592"/>
    <property type="match status" value="1"/>
</dbReference>
<comment type="subcellular location">
    <subcellularLocation>
        <location evidence="3">Cytoplasm</location>
    </subcellularLocation>
</comment>
<sequence length="85" mass="8913">MKGTILHSLLIGVTRALVDSPELVFVTVTPSERGYNLDIQVASSDIGKVIGKQGRTARAIRSIVGAAAVKLKTTACVNIAALPLR</sequence>
<dbReference type="HAMAP" id="MF_00088">
    <property type="entry name" value="KhpA"/>
    <property type="match status" value="1"/>
</dbReference>
<dbReference type="AlphaFoldDB" id="A0A1I6LRL1"/>
<reference evidence="4 5" key="1">
    <citation type="submission" date="2016-10" db="EMBL/GenBank/DDBJ databases">
        <authorList>
            <person name="de Groot N.N."/>
        </authorList>
    </citation>
    <scope>NUCLEOTIDE SEQUENCE [LARGE SCALE GENOMIC DNA]</scope>
    <source>
        <strain evidence="4 5">DSM 21001</strain>
    </source>
</reference>
<keyword evidence="3" id="KW-0961">Cell wall biogenesis/degradation</keyword>
<dbReference type="EMBL" id="FOZL01000001">
    <property type="protein sequence ID" value="SFS06084.1"/>
    <property type="molecule type" value="Genomic_DNA"/>
</dbReference>
<evidence type="ECO:0000256" key="2">
    <source>
        <dbReference type="ARBA" id="ARBA00022884"/>
    </source>
</evidence>
<dbReference type="GO" id="GO:0005737">
    <property type="term" value="C:cytoplasm"/>
    <property type="evidence" value="ECO:0007669"/>
    <property type="project" value="UniProtKB-SubCell"/>
</dbReference>
<dbReference type="SUPFAM" id="SSF54814">
    <property type="entry name" value="Prokaryotic type KH domain (KH-domain type II)"/>
    <property type="match status" value="1"/>
</dbReference>
<keyword evidence="1 3" id="KW-0963">Cytoplasm</keyword>
<organism evidence="4 5">
    <name type="scientific">Granulicella pectinivorans</name>
    <dbReference type="NCBI Taxonomy" id="474950"/>
    <lineage>
        <taxon>Bacteria</taxon>
        <taxon>Pseudomonadati</taxon>
        <taxon>Acidobacteriota</taxon>
        <taxon>Terriglobia</taxon>
        <taxon>Terriglobales</taxon>
        <taxon>Acidobacteriaceae</taxon>
        <taxon>Granulicella</taxon>
    </lineage>
</organism>
<keyword evidence="3" id="KW-0133">Cell shape</keyword>
<keyword evidence="2 3" id="KW-0694">RNA-binding</keyword>
<evidence type="ECO:0000313" key="5">
    <source>
        <dbReference type="Proteomes" id="UP000199024"/>
    </source>
</evidence>
<name>A0A1I6LRL1_9BACT</name>
<dbReference type="RefSeq" id="WP_245781703.1">
    <property type="nucleotide sequence ID" value="NZ_FOZL01000001.1"/>
</dbReference>
<dbReference type="GO" id="GO:0071555">
    <property type="term" value="P:cell wall organization"/>
    <property type="evidence" value="ECO:0007669"/>
    <property type="project" value="UniProtKB-KW"/>
</dbReference>
<accession>A0A1I6LRL1</accession>
<dbReference type="GO" id="GO:0008360">
    <property type="term" value="P:regulation of cell shape"/>
    <property type="evidence" value="ECO:0007669"/>
    <property type="project" value="UniProtKB-KW"/>
</dbReference>
<protein>
    <recommendedName>
        <fullName evidence="3">RNA-binding protein KhpA</fullName>
    </recommendedName>
    <alternativeName>
        <fullName evidence="3">KH-domain protein A</fullName>
    </alternativeName>
</protein>
<dbReference type="Gene3D" id="3.30.1370.10">
    <property type="entry name" value="K Homology domain, type 1"/>
    <property type="match status" value="1"/>
</dbReference>
<dbReference type="GO" id="GO:0003723">
    <property type="term" value="F:RNA binding"/>
    <property type="evidence" value="ECO:0007669"/>
    <property type="project" value="UniProtKB-UniRule"/>
</dbReference>
<dbReference type="STRING" id="474950.SAMN05421771_1164"/>
<dbReference type="InterPro" id="IPR036612">
    <property type="entry name" value="KH_dom_type_1_sf"/>
</dbReference>
<dbReference type="InterPro" id="IPR009019">
    <property type="entry name" value="KH_sf_prok-type"/>
</dbReference>
<evidence type="ECO:0000256" key="3">
    <source>
        <dbReference type="HAMAP-Rule" id="MF_00088"/>
    </source>
</evidence>
<evidence type="ECO:0000256" key="1">
    <source>
        <dbReference type="ARBA" id="ARBA00022490"/>
    </source>
</evidence>